<evidence type="ECO:0000313" key="1">
    <source>
        <dbReference type="EMBL" id="MBW89586.1"/>
    </source>
</evidence>
<dbReference type="AlphaFoldDB" id="A0A2P2J7X6"/>
<accession>A0A2P2J7X6</accession>
<name>A0A2P2J7X6_RHIMU</name>
<protein>
    <submittedName>
        <fullName evidence="1">Uncharacterized protein</fullName>
    </submittedName>
</protein>
<dbReference type="EMBL" id="GGEC01009103">
    <property type="protein sequence ID" value="MBW89586.1"/>
    <property type="molecule type" value="Transcribed_RNA"/>
</dbReference>
<organism evidence="1">
    <name type="scientific">Rhizophora mucronata</name>
    <name type="common">Asiatic mangrove</name>
    <dbReference type="NCBI Taxonomy" id="61149"/>
    <lineage>
        <taxon>Eukaryota</taxon>
        <taxon>Viridiplantae</taxon>
        <taxon>Streptophyta</taxon>
        <taxon>Embryophyta</taxon>
        <taxon>Tracheophyta</taxon>
        <taxon>Spermatophyta</taxon>
        <taxon>Magnoliopsida</taxon>
        <taxon>eudicotyledons</taxon>
        <taxon>Gunneridae</taxon>
        <taxon>Pentapetalae</taxon>
        <taxon>rosids</taxon>
        <taxon>fabids</taxon>
        <taxon>Malpighiales</taxon>
        <taxon>Rhizophoraceae</taxon>
        <taxon>Rhizophora</taxon>
    </lineage>
</organism>
<reference evidence="1" key="1">
    <citation type="submission" date="2018-02" db="EMBL/GenBank/DDBJ databases">
        <title>Rhizophora mucronata_Transcriptome.</title>
        <authorList>
            <person name="Meera S.P."/>
            <person name="Sreeshan A."/>
            <person name="Augustine A."/>
        </authorList>
    </citation>
    <scope>NUCLEOTIDE SEQUENCE</scope>
    <source>
        <tissue evidence="1">Leaf</tissue>
    </source>
</reference>
<proteinExistence type="predicted"/>
<sequence length="31" mass="3816">MRSTEKEQRVLPPHQFSWHLPNMSFLQMKKC</sequence>